<dbReference type="Pfam" id="PF01381">
    <property type="entry name" value="HTH_3"/>
    <property type="match status" value="1"/>
</dbReference>
<sequence length="622" mass="66229">MGDENAGGPGGAREQLIAALRRTMTQRGMNQAALAKAAGLSPAAVSNILKGKSVPGTDTLDMLAKALGITGQALRNLHVLRERADARVRRLDSYLAAAQRAAHEHPYPGVLPGTMPSLVTVYLRQQAVRSASEPEAAAGPDGAALSAEEVLAGGNTCVVLAGPGGGKSSLLRTRLASGTARWAVGRGEDTVPVLVSAVALADLPLAHALAAAVSMDLASHGLVEELPPAFFTSPPQPGVAWQVLVDGLDEVTDPAVRRRILRTLAAVAVGDYASLYRFVVASRPLTPGELDLLGTDVPRYNLQSFSSEDVERVAGGWFHALGLPGPDQAAATFCQALRHSRLAELARIPLMISMLCQLHAAAPHGSLPASRGEIYRDFIALLHERQHARSLAPDPTGLGRYGPGALAQAEHTLDHLHDVIAHLAAERHRGRTVSAIQIVEALPQAQRPQRVPVEAWRTFLHASLRGSGLLTDRAGDLVFLHQTLLEYMAARHATRDPETTAHTLRQVFHQPVRCSPLAKLLAGGPPGVRPRMWPFKYWQPPRQDSSVVGFLIDAAQASSSADCTRYLARLASRRAGLYGCEFIIRQVELGTAVPGEVLRATAGLLHSLATANTLDGPDRRRA</sequence>
<dbReference type="SMART" id="SM00530">
    <property type="entry name" value="HTH_XRE"/>
    <property type="match status" value="1"/>
</dbReference>
<dbReference type="CDD" id="cd00093">
    <property type="entry name" value="HTH_XRE"/>
    <property type="match status" value="1"/>
</dbReference>
<dbReference type="InterPro" id="IPR010982">
    <property type="entry name" value="Lambda_DNA-bd_dom_sf"/>
</dbReference>
<dbReference type="SUPFAM" id="SSF47413">
    <property type="entry name" value="lambda repressor-like DNA-binding domains"/>
    <property type="match status" value="1"/>
</dbReference>
<evidence type="ECO:0000313" key="3">
    <source>
        <dbReference type="Proteomes" id="UP001333996"/>
    </source>
</evidence>
<evidence type="ECO:0000313" key="2">
    <source>
        <dbReference type="EMBL" id="MED7827954.1"/>
    </source>
</evidence>
<name>A0ABU7FV52_9ACTN</name>
<gene>
    <name evidence="2" type="ORF">VXC91_40235</name>
</gene>
<dbReference type="EMBL" id="JAYWVC010000292">
    <property type="protein sequence ID" value="MED7827954.1"/>
    <property type="molecule type" value="Genomic_DNA"/>
</dbReference>
<proteinExistence type="predicted"/>
<evidence type="ECO:0000259" key="1">
    <source>
        <dbReference type="PROSITE" id="PS50943"/>
    </source>
</evidence>
<accession>A0ABU7FV52</accession>
<reference evidence="2" key="1">
    <citation type="submission" date="2024-01" db="EMBL/GenBank/DDBJ databases">
        <title>First draft genome sequence data of TA4-1, the type strain of Gram-positive actinobacterium Streptomyces chiangmaiensis.</title>
        <authorList>
            <person name="Yasawong M."/>
            <person name="Nantapong N."/>
        </authorList>
    </citation>
    <scope>NUCLEOTIDE SEQUENCE</scope>
    <source>
        <strain evidence="2">TA4-1</strain>
    </source>
</reference>
<protein>
    <submittedName>
        <fullName evidence="2">Helix-turn-helix domain-containing protein</fullName>
    </submittedName>
</protein>
<dbReference type="RefSeq" id="WP_329512319.1">
    <property type="nucleotide sequence ID" value="NZ_JAYWVC010000292.1"/>
</dbReference>
<dbReference type="Proteomes" id="UP001333996">
    <property type="component" value="Unassembled WGS sequence"/>
</dbReference>
<dbReference type="Gene3D" id="1.10.260.40">
    <property type="entry name" value="lambda repressor-like DNA-binding domains"/>
    <property type="match status" value="1"/>
</dbReference>
<dbReference type="PROSITE" id="PS50943">
    <property type="entry name" value="HTH_CROC1"/>
    <property type="match status" value="1"/>
</dbReference>
<feature type="domain" description="HTH cro/C1-type" evidence="1">
    <location>
        <begin position="20"/>
        <end position="74"/>
    </location>
</feature>
<comment type="caution">
    <text evidence="2">The sequence shown here is derived from an EMBL/GenBank/DDBJ whole genome shotgun (WGS) entry which is preliminary data.</text>
</comment>
<keyword evidence="3" id="KW-1185">Reference proteome</keyword>
<dbReference type="InterPro" id="IPR001387">
    <property type="entry name" value="Cro/C1-type_HTH"/>
</dbReference>
<organism evidence="2 3">
    <name type="scientific">Streptomyces chiangmaiensis</name>
    <dbReference type="NCBI Taxonomy" id="766497"/>
    <lineage>
        <taxon>Bacteria</taxon>
        <taxon>Bacillati</taxon>
        <taxon>Actinomycetota</taxon>
        <taxon>Actinomycetes</taxon>
        <taxon>Kitasatosporales</taxon>
        <taxon>Streptomycetaceae</taxon>
        <taxon>Streptomyces</taxon>
    </lineage>
</organism>
<feature type="non-terminal residue" evidence="2">
    <location>
        <position position="622"/>
    </location>
</feature>